<keyword evidence="4" id="KW-1185">Reference proteome</keyword>
<feature type="transmembrane region" description="Helical" evidence="2">
    <location>
        <begin position="46"/>
        <end position="70"/>
    </location>
</feature>
<evidence type="ECO:0000313" key="3">
    <source>
        <dbReference type="EMBL" id="TQL59932.1"/>
    </source>
</evidence>
<proteinExistence type="predicted"/>
<dbReference type="InterPro" id="IPR046096">
    <property type="entry name" value="DUF6114"/>
</dbReference>
<name>A0A542ZHU1_9MICO</name>
<feature type="region of interest" description="Disordered" evidence="1">
    <location>
        <begin position="1"/>
        <end position="30"/>
    </location>
</feature>
<keyword evidence="2" id="KW-0472">Membrane</keyword>
<protein>
    <recommendedName>
        <fullName evidence="5">Integral membrane protein</fullName>
    </recommendedName>
</protein>
<dbReference type="Pfam" id="PF19609">
    <property type="entry name" value="DUF6114"/>
    <property type="match status" value="1"/>
</dbReference>
<dbReference type="RefSeq" id="WP_141787890.1">
    <property type="nucleotide sequence ID" value="NZ_BAAAKX010000004.1"/>
</dbReference>
<evidence type="ECO:0000256" key="2">
    <source>
        <dbReference type="SAM" id="Phobius"/>
    </source>
</evidence>
<comment type="caution">
    <text evidence="3">The sequence shown here is derived from an EMBL/GenBank/DDBJ whole genome shotgun (WGS) entry which is preliminary data.</text>
</comment>
<feature type="compositionally biased region" description="Basic and acidic residues" evidence="1">
    <location>
        <begin position="1"/>
        <end position="16"/>
    </location>
</feature>
<evidence type="ECO:0000313" key="4">
    <source>
        <dbReference type="Proteomes" id="UP000319514"/>
    </source>
</evidence>
<sequence>MPDDDASRPSESHDLPPEADAAPPPADALPAARPRRFRRWRRSRPFWGGLFTLLGGLEIATIPLTAYKIMLVTPSVVIAALVGAVIAILGLLMWMTPSQNKLYGLLAILLGVASFVTSNVGGFLLGGLLSIIGGALGFAWVVVDRTPAQDSAPAAAPDLPDDGDPGPAAGGTGPEPSRA</sequence>
<keyword evidence="2" id="KW-1133">Transmembrane helix</keyword>
<feature type="transmembrane region" description="Helical" evidence="2">
    <location>
        <begin position="102"/>
        <end position="118"/>
    </location>
</feature>
<evidence type="ECO:0000256" key="1">
    <source>
        <dbReference type="SAM" id="MobiDB-lite"/>
    </source>
</evidence>
<reference evidence="3 4" key="1">
    <citation type="submission" date="2019-06" db="EMBL/GenBank/DDBJ databases">
        <title>Sequencing the genomes of 1000 actinobacteria strains.</title>
        <authorList>
            <person name="Klenk H.-P."/>
        </authorList>
    </citation>
    <scope>NUCLEOTIDE SEQUENCE [LARGE SCALE GENOMIC DNA]</scope>
    <source>
        <strain evidence="3 4">DSM 18082</strain>
    </source>
</reference>
<organism evidence="3 4">
    <name type="scientific">Oryzihumus leptocrescens</name>
    <dbReference type="NCBI Taxonomy" id="297536"/>
    <lineage>
        <taxon>Bacteria</taxon>
        <taxon>Bacillati</taxon>
        <taxon>Actinomycetota</taxon>
        <taxon>Actinomycetes</taxon>
        <taxon>Micrococcales</taxon>
        <taxon>Intrasporangiaceae</taxon>
        <taxon>Oryzihumus</taxon>
    </lineage>
</organism>
<accession>A0A542ZHU1</accession>
<evidence type="ECO:0008006" key="5">
    <source>
        <dbReference type="Google" id="ProtNLM"/>
    </source>
</evidence>
<dbReference type="EMBL" id="VFOQ01000001">
    <property type="protein sequence ID" value="TQL59932.1"/>
    <property type="molecule type" value="Genomic_DNA"/>
</dbReference>
<feature type="transmembrane region" description="Helical" evidence="2">
    <location>
        <begin position="124"/>
        <end position="143"/>
    </location>
</feature>
<dbReference type="Proteomes" id="UP000319514">
    <property type="component" value="Unassembled WGS sequence"/>
</dbReference>
<dbReference type="AlphaFoldDB" id="A0A542ZHU1"/>
<keyword evidence="2" id="KW-0812">Transmembrane</keyword>
<feature type="region of interest" description="Disordered" evidence="1">
    <location>
        <begin position="150"/>
        <end position="179"/>
    </location>
</feature>
<feature type="transmembrane region" description="Helical" evidence="2">
    <location>
        <begin position="76"/>
        <end position="95"/>
    </location>
</feature>
<gene>
    <name evidence="3" type="ORF">FB474_1307</name>
</gene>